<keyword evidence="6 10" id="KW-0784">Thiamine biosynthesis</keyword>
<dbReference type="InterPro" id="IPR036206">
    <property type="entry name" value="ThiamineP_synth_sf"/>
</dbReference>
<reference evidence="15" key="1">
    <citation type="submission" date="2016-10" db="EMBL/GenBank/DDBJ databases">
        <authorList>
            <person name="Varghese N."/>
            <person name="Submissions S."/>
        </authorList>
    </citation>
    <scope>NUCLEOTIDE SEQUENCE [LARGE SCALE GENOMIC DNA]</scope>
    <source>
        <strain evidence="15">DSM 6150</strain>
    </source>
</reference>
<dbReference type="GO" id="GO:0005737">
    <property type="term" value="C:cytoplasm"/>
    <property type="evidence" value="ECO:0007669"/>
    <property type="project" value="TreeGrafter"/>
</dbReference>
<feature type="binding site" evidence="10">
    <location>
        <position position="66"/>
    </location>
    <ligand>
        <name>4-amino-2-methyl-5-(diphosphooxymethyl)pyrimidine</name>
        <dbReference type="ChEBI" id="CHEBI:57841"/>
    </ligand>
</feature>
<dbReference type="Gene3D" id="3.20.20.70">
    <property type="entry name" value="Aldolase class I"/>
    <property type="match status" value="1"/>
</dbReference>
<dbReference type="InterPro" id="IPR034291">
    <property type="entry name" value="TMP_synthase"/>
</dbReference>
<sequence>MMRGLYAITPNLKDTAEFLGKVEQALQGGAAILQYRNKQADAALRLEQARALRALTKQYGACLIINDDVQLAVQVGADGVHLGGEDGDLIEARARLSQGMLLGASCYNDLALAHAAVAAGVDYVAFGAVFASGTKPEARRASLELIKQARAEITLPIVAIGGITPHNAAQVVAAGADCVAVIGALFESGNIRQTAERFAELF</sequence>
<dbReference type="OrthoDB" id="9810880at2"/>
<evidence type="ECO:0000256" key="12">
    <source>
        <dbReference type="RuleBase" id="RU004253"/>
    </source>
</evidence>
<evidence type="ECO:0000256" key="6">
    <source>
        <dbReference type="ARBA" id="ARBA00022977"/>
    </source>
</evidence>
<dbReference type="Proteomes" id="UP000242869">
    <property type="component" value="Unassembled WGS sequence"/>
</dbReference>
<feature type="binding site" evidence="10">
    <location>
        <position position="86"/>
    </location>
    <ligand>
        <name>Mg(2+)</name>
        <dbReference type="ChEBI" id="CHEBI:18420"/>
    </ligand>
</feature>
<evidence type="ECO:0000313" key="14">
    <source>
        <dbReference type="EMBL" id="SFN48790.1"/>
    </source>
</evidence>
<comment type="cofactor">
    <cofactor evidence="10">
        <name>Mg(2+)</name>
        <dbReference type="ChEBI" id="CHEBI:18420"/>
    </cofactor>
    <text evidence="10">Binds 1 Mg(2+) ion per subunit.</text>
</comment>
<dbReference type="Pfam" id="PF02581">
    <property type="entry name" value="TMP-TENI"/>
    <property type="match status" value="1"/>
</dbReference>
<comment type="catalytic activity">
    <reaction evidence="7 10 11">
        <text>4-methyl-5-(2-phosphooxyethyl)-thiazole + 4-amino-2-methyl-5-(diphosphooxymethyl)pyrimidine + H(+) = thiamine phosphate + diphosphate</text>
        <dbReference type="Rhea" id="RHEA:22328"/>
        <dbReference type="ChEBI" id="CHEBI:15378"/>
        <dbReference type="ChEBI" id="CHEBI:33019"/>
        <dbReference type="ChEBI" id="CHEBI:37575"/>
        <dbReference type="ChEBI" id="CHEBI:57841"/>
        <dbReference type="ChEBI" id="CHEBI:58296"/>
        <dbReference type="EC" id="2.5.1.3"/>
    </reaction>
</comment>
<keyword evidence="4 10" id="KW-0479">Metal-binding</keyword>
<feature type="binding site" evidence="10">
    <location>
        <position position="162"/>
    </location>
    <ligand>
        <name>2-[(2R,5Z)-2-carboxy-4-methylthiazol-5(2H)-ylidene]ethyl phosphate</name>
        <dbReference type="ChEBI" id="CHEBI:62899"/>
    </ligand>
</feature>
<comment type="catalytic activity">
    <reaction evidence="8 10 11">
        <text>2-(2-carboxy-4-methylthiazol-5-yl)ethyl phosphate + 4-amino-2-methyl-5-(diphosphooxymethyl)pyrimidine + 2 H(+) = thiamine phosphate + CO2 + diphosphate</text>
        <dbReference type="Rhea" id="RHEA:47848"/>
        <dbReference type="ChEBI" id="CHEBI:15378"/>
        <dbReference type="ChEBI" id="CHEBI:16526"/>
        <dbReference type="ChEBI" id="CHEBI:33019"/>
        <dbReference type="ChEBI" id="CHEBI:37575"/>
        <dbReference type="ChEBI" id="CHEBI:57841"/>
        <dbReference type="ChEBI" id="CHEBI:62890"/>
        <dbReference type="EC" id="2.5.1.3"/>
    </reaction>
</comment>
<feature type="domain" description="Thiamine phosphate synthase/TenI" evidence="13">
    <location>
        <begin position="5"/>
        <end position="185"/>
    </location>
</feature>
<evidence type="ECO:0000256" key="5">
    <source>
        <dbReference type="ARBA" id="ARBA00022842"/>
    </source>
</evidence>
<dbReference type="GO" id="GO:0000287">
    <property type="term" value="F:magnesium ion binding"/>
    <property type="evidence" value="ECO:0007669"/>
    <property type="project" value="UniProtKB-UniRule"/>
</dbReference>
<protein>
    <recommendedName>
        <fullName evidence="10">Thiamine-phosphate synthase</fullName>
        <shortName evidence="10">TP synthase</shortName>
        <shortName evidence="10">TPS</shortName>
        <ecNumber evidence="10">2.5.1.3</ecNumber>
    </recommendedName>
    <alternativeName>
        <fullName evidence="10">Thiamine-phosphate pyrophosphorylase</fullName>
        <shortName evidence="10">TMP pyrophosphorylase</shortName>
        <shortName evidence="10">TMP-PPase</shortName>
    </alternativeName>
</protein>
<feature type="binding site" evidence="10">
    <location>
        <position position="135"/>
    </location>
    <ligand>
        <name>4-amino-2-methyl-5-(diphosphooxymethyl)pyrimidine</name>
        <dbReference type="ChEBI" id="CHEBI:57841"/>
    </ligand>
</feature>
<gene>
    <name evidence="10" type="primary">thiE</name>
    <name evidence="14" type="ORF">SAMN05660284_01611</name>
</gene>
<feature type="binding site" evidence="10">
    <location>
        <begin position="34"/>
        <end position="38"/>
    </location>
    <ligand>
        <name>4-amino-2-methyl-5-(diphosphooxymethyl)pyrimidine</name>
        <dbReference type="ChEBI" id="CHEBI:57841"/>
    </ligand>
</feature>
<keyword evidence="3 10" id="KW-0808">Transferase</keyword>
<evidence type="ECO:0000256" key="4">
    <source>
        <dbReference type="ARBA" id="ARBA00022723"/>
    </source>
</evidence>
<evidence type="ECO:0000256" key="10">
    <source>
        <dbReference type="HAMAP-Rule" id="MF_00097"/>
    </source>
</evidence>
<dbReference type="EMBL" id="FOVE01000010">
    <property type="protein sequence ID" value="SFN48790.1"/>
    <property type="molecule type" value="Genomic_DNA"/>
</dbReference>
<proteinExistence type="inferred from homology"/>
<dbReference type="GO" id="GO:0009228">
    <property type="term" value="P:thiamine biosynthetic process"/>
    <property type="evidence" value="ECO:0007669"/>
    <property type="project" value="UniProtKB-KW"/>
</dbReference>
<organism evidence="14 15">
    <name type="scientific">Formivibrio citricus</name>
    <dbReference type="NCBI Taxonomy" id="83765"/>
    <lineage>
        <taxon>Bacteria</taxon>
        <taxon>Pseudomonadati</taxon>
        <taxon>Pseudomonadota</taxon>
        <taxon>Betaproteobacteria</taxon>
        <taxon>Neisseriales</taxon>
        <taxon>Chitinibacteraceae</taxon>
        <taxon>Formivibrio</taxon>
    </lineage>
</organism>
<dbReference type="STRING" id="83765.SAMN05660284_01611"/>
<comment type="pathway">
    <text evidence="2 10 12">Cofactor biosynthesis; thiamine diphosphate biosynthesis; thiamine phosphate from 4-amino-2-methyl-5-diphosphomethylpyrimidine and 4-methyl-5-(2-phosphoethyl)-thiazole: step 1/1.</text>
</comment>
<comment type="catalytic activity">
    <reaction evidence="9 10 11">
        <text>2-[(2R,5Z)-2-carboxy-4-methylthiazol-5(2H)-ylidene]ethyl phosphate + 4-amino-2-methyl-5-(diphosphooxymethyl)pyrimidine + 2 H(+) = thiamine phosphate + CO2 + diphosphate</text>
        <dbReference type="Rhea" id="RHEA:47844"/>
        <dbReference type="ChEBI" id="CHEBI:15378"/>
        <dbReference type="ChEBI" id="CHEBI:16526"/>
        <dbReference type="ChEBI" id="CHEBI:33019"/>
        <dbReference type="ChEBI" id="CHEBI:37575"/>
        <dbReference type="ChEBI" id="CHEBI:57841"/>
        <dbReference type="ChEBI" id="CHEBI:62899"/>
        <dbReference type="EC" id="2.5.1.3"/>
    </reaction>
</comment>
<dbReference type="InterPro" id="IPR013785">
    <property type="entry name" value="Aldolase_TIM"/>
</dbReference>
<dbReference type="GO" id="GO:0009229">
    <property type="term" value="P:thiamine diphosphate biosynthetic process"/>
    <property type="evidence" value="ECO:0007669"/>
    <property type="project" value="UniProtKB-UniRule"/>
</dbReference>
<keyword evidence="15" id="KW-1185">Reference proteome</keyword>
<evidence type="ECO:0000256" key="7">
    <source>
        <dbReference type="ARBA" id="ARBA00047334"/>
    </source>
</evidence>
<evidence type="ECO:0000256" key="2">
    <source>
        <dbReference type="ARBA" id="ARBA00005165"/>
    </source>
</evidence>
<accession>A0A1I4ZFW6</accession>
<dbReference type="RefSeq" id="WP_091194198.1">
    <property type="nucleotide sequence ID" value="NZ_FOVE01000010.1"/>
</dbReference>
<keyword evidence="5 10" id="KW-0460">Magnesium</keyword>
<comment type="similarity">
    <text evidence="10 11">Belongs to the thiamine-phosphate synthase family.</text>
</comment>
<dbReference type="NCBIfam" id="TIGR00693">
    <property type="entry name" value="thiE"/>
    <property type="match status" value="1"/>
</dbReference>
<evidence type="ECO:0000256" key="3">
    <source>
        <dbReference type="ARBA" id="ARBA00022679"/>
    </source>
</evidence>
<evidence type="ECO:0000259" key="13">
    <source>
        <dbReference type="Pfam" id="PF02581"/>
    </source>
</evidence>
<evidence type="ECO:0000313" key="15">
    <source>
        <dbReference type="Proteomes" id="UP000242869"/>
    </source>
</evidence>
<dbReference type="SUPFAM" id="SSF51391">
    <property type="entry name" value="Thiamin phosphate synthase"/>
    <property type="match status" value="1"/>
</dbReference>
<dbReference type="EC" id="2.5.1.3" evidence="10"/>
<evidence type="ECO:0000256" key="8">
    <source>
        <dbReference type="ARBA" id="ARBA00047851"/>
    </source>
</evidence>
<dbReference type="FunFam" id="3.20.20.70:FF:000096">
    <property type="entry name" value="Thiamine-phosphate synthase"/>
    <property type="match status" value="1"/>
</dbReference>
<feature type="binding site" evidence="10">
    <location>
        <position position="67"/>
    </location>
    <ligand>
        <name>Mg(2+)</name>
        <dbReference type="ChEBI" id="CHEBI:18420"/>
    </ligand>
</feature>
<dbReference type="InterPro" id="IPR022998">
    <property type="entry name" value="ThiamineP_synth_TenI"/>
</dbReference>
<evidence type="ECO:0000256" key="9">
    <source>
        <dbReference type="ARBA" id="ARBA00047883"/>
    </source>
</evidence>
<evidence type="ECO:0000256" key="11">
    <source>
        <dbReference type="RuleBase" id="RU003826"/>
    </source>
</evidence>
<dbReference type="HAMAP" id="MF_00097">
    <property type="entry name" value="TMP_synthase"/>
    <property type="match status" value="1"/>
</dbReference>
<evidence type="ECO:0000256" key="1">
    <source>
        <dbReference type="ARBA" id="ARBA00003814"/>
    </source>
</evidence>
<dbReference type="GO" id="GO:0004789">
    <property type="term" value="F:thiamine-phosphate diphosphorylase activity"/>
    <property type="evidence" value="ECO:0007669"/>
    <property type="project" value="UniProtKB-UniRule"/>
</dbReference>
<name>A0A1I4ZFW6_9NEIS</name>
<dbReference type="PANTHER" id="PTHR20857">
    <property type="entry name" value="THIAMINE-PHOSPHATE PYROPHOSPHORYLASE"/>
    <property type="match status" value="1"/>
</dbReference>
<comment type="function">
    <text evidence="1 10">Condenses 4-methyl-5-(beta-hydroxyethyl)thiazole monophosphate (THZ-P) and 2-methyl-4-amino-5-hydroxymethyl pyrimidine pyrophosphate (HMP-PP) to form thiamine monophosphate (TMP).</text>
</comment>
<dbReference type="PANTHER" id="PTHR20857:SF15">
    <property type="entry name" value="THIAMINE-PHOSPHATE SYNTHASE"/>
    <property type="match status" value="1"/>
</dbReference>
<feature type="binding site" evidence="10">
    <location>
        <position position="105"/>
    </location>
    <ligand>
        <name>4-amino-2-methyl-5-(diphosphooxymethyl)pyrimidine</name>
        <dbReference type="ChEBI" id="CHEBI:57841"/>
    </ligand>
</feature>
<feature type="binding site" evidence="10">
    <location>
        <begin position="132"/>
        <end position="134"/>
    </location>
    <ligand>
        <name>2-[(2R,5Z)-2-carboxy-4-methylthiazol-5(2H)-ylidene]ethyl phosphate</name>
        <dbReference type="ChEBI" id="CHEBI:62899"/>
    </ligand>
</feature>
<dbReference type="UniPathway" id="UPA00060">
    <property type="reaction ID" value="UER00141"/>
</dbReference>
<comment type="caution">
    <text evidence="10">Lacks conserved residue(s) required for the propagation of feature annotation.</text>
</comment>
<dbReference type="AlphaFoldDB" id="A0A1I4ZFW6"/>
<dbReference type="CDD" id="cd00564">
    <property type="entry name" value="TMP_TenI"/>
    <property type="match status" value="1"/>
</dbReference>